<accession>F6B4W9</accession>
<keyword evidence="4" id="KW-1185">Reference proteome</keyword>
<dbReference type="CDD" id="cd04647">
    <property type="entry name" value="LbH_MAT_like"/>
    <property type="match status" value="1"/>
</dbReference>
<dbReference type="InterPro" id="IPR011004">
    <property type="entry name" value="Trimer_LpxA-like_sf"/>
</dbReference>
<evidence type="ECO:0000313" key="4">
    <source>
        <dbReference type="Proteomes" id="UP000009226"/>
    </source>
</evidence>
<dbReference type="Gene3D" id="2.160.10.10">
    <property type="entry name" value="Hexapeptide repeat proteins"/>
    <property type="match status" value="1"/>
</dbReference>
<evidence type="ECO:0000313" key="3">
    <source>
        <dbReference type="EMBL" id="AEF95341.1"/>
    </source>
</evidence>
<reference evidence="3 4" key="1">
    <citation type="submission" date="2011-05" db="EMBL/GenBank/DDBJ databases">
        <title>Complete sequence of Desulfotomaculum carboxydivorans CO-1-SRB.</title>
        <authorList>
            <consortium name="US DOE Joint Genome Institute"/>
            <person name="Lucas S."/>
            <person name="Han J."/>
            <person name="Lapidus A."/>
            <person name="Cheng J.-F."/>
            <person name="Goodwin L."/>
            <person name="Pitluck S."/>
            <person name="Peters L."/>
            <person name="Mikhailova N."/>
            <person name="Lu M."/>
            <person name="Han C."/>
            <person name="Tapia R."/>
            <person name="Land M."/>
            <person name="Hauser L."/>
            <person name="Kyrpides N."/>
            <person name="Ivanova N."/>
            <person name="Pagani I."/>
            <person name="Stams A."/>
            <person name="Plugge C."/>
            <person name="Muyzer G."/>
            <person name="Kuever J."/>
            <person name="Parshina S."/>
            <person name="Ivanova A."/>
            <person name="Nazina T."/>
            <person name="Woyke T."/>
        </authorList>
    </citation>
    <scope>NUCLEOTIDE SEQUENCE [LARGE SCALE GENOMIC DNA]</scope>
    <source>
        <strain evidence="4">DSM 14880 / VKM B-2319 / CO-1-SRB</strain>
    </source>
</reference>
<evidence type="ECO:0000256" key="1">
    <source>
        <dbReference type="ARBA" id="ARBA00022679"/>
    </source>
</evidence>
<dbReference type="SUPFAM" id="SSF51161">
    <property type="entry name" value="Trimeric LpxA-like enzymes"/>
    <property type="match status" value="1"/>
</dbReference>
<dbReference type="PANTHER" id="PTHR43300">
    <property type="entry name" value="ACETYLTRANSFERASE"/>
    <property type="match status" value="1"/>
</dbReference>
<dbReference type="Proteomes" id="UP000009226">
    <property type="component" value="Chromosome"/>
</dbReference>
<sequence>MRRVETIKLSEDVNSMQYWYRVANPLRVCFNFVVITISRYLPFLGLKAFLLRKLLGMQVGPRASVGLAVMPDVLFPELITIGANTIIGYNTTILTHEFLVSEFRRGPVQIGSHVLIGANVTILPGVIIGDGARVGAGALVNRDIPPGALAAGVPARVVDKGRKGVAPDGSTD</sequence>
<proteinExistence type="predicted"/>
<dbReference type="RefSeq" id="WP_003540441.1">
    <property type="nucleotide sequence ID" value="NC_015565.1"/>
</dbReference>
<dbReference type="AlphaFoldDB" id="F6B4W9"/>
<name>F6B4W9_DESCC</name>
<dbReference type="PANTHER" id="PTHR43300:SF6">
    <property type="entry name" value="ACETYLTRANSFERASE YVOF-RELATED"/>
    <property type="match status" value="1"/>
</dbReference>
<evidence type="ECO:0008006" key="5">
    <source>
        <dbReference type="Google" id="ProtNLM"/>
    </source>
</evidence>
<dbReference type="KEGG" id="dca:Desca_2515"/>
<keyword evidence="2" id="KW-0677">Repeat</keyword>
<dbReference type="InterPro" id="IPR018357">
    <property type="entry name" value="Hexapep_transf_CS"/>
</dbReference>
<organism evidence="3 4">
    <name type="scientific">Desulfotomaculum nigrificans (strain DSM 14880 / VKM B-2319 / CO-1-SRB)</name>
    <name type="common">Desulfotomaculum carboxydivorans</name>
    <dbReference type="NCBI Taxonomy" id="868595"/>
    <lineage>
        <taxon>Bacteria</taxon>
        <taxon>Bacillati</taxon>
        <taxon>Bacillota</taxon>
        <taxon>Clostridia</taxon>
        <taxon>Eubacteriales</taxon>
        <taxon>Desulfotomaculaceae</taxon>
        <taxon>Desulfotomaculum</taxon>
    </lineage>
</organism>
<dbReference type="EMBL" id="CP002736">
    <property type="protein sequence ID" value="AEF95341.1"/>
    <property type="molecule type" value="Genomic_DNA"/>
</dbReference>
<keyword evidence="1" id="KW-0808">Transferase</keyword>
<dbReference type="STRING" id="868595.Desca_2515"/>
<dbReference type="HOGENOM" id="CLU_051638_16_1_9"/>
<dbReference type="GO" id="GO:0016740">
    <property type="term" value="F:transferase activity"/>
    <property type="evidence" value="ECO:0007669"/>
    <property type="project" value="UniProtKB-KW"/>
</dbReference>
<evidence type="ECO:0000256" key="2">
    <source>
        <dbReference type="ARBA" id="ARBA00022737"/>
    </source>
</evidence>
<dbReference type="InterPro" id="IPR050179">
    <property type="entry name" value="Trans_hexapeptide_repeat"/>
</dbReference>
<gene>
    <name evidence="3" type="ordered locus">Desca_2515</name>
</gene>
<dbReference type="eggNOG" id="COG0110">
    <property type="taxonomic scope" value="Bacteria"/>
</dbReference>
<dbReference type="PROSITE" id="PS00101">
    <property type="entry name" value="HEXAPEP_TRANSFERASES"/>
    <property type="match status" value="1"/>
</dbReference>
<protein>
    <recommendedName>
        <fullName evidence="5">Transferase hexapeptide repeat containing protein</fullName>
    </recommendedName>
</protein>
<dbReference type="Pfam" id="PF00132">
    <property type="entry name" value="Hexapep"/>
    <property type="match status" value="1"/>
</dbReference>
<dbReference type="InterPro" id="IPR001451">
    <property type="entry name" value="Hexapep"/>
</dbReference>